<dbReference type="SUPFAM" id="SSF50978">
    <property type="entry name" value="WD40 repeat-like"/>
    <property type="match status" value="1"/>
</dbReference>
<dbReference type="GO" id="GO:0036064">
    <property type="term" value="C:ciliary basal body"/>
    <property type="evidence" value="ECO:0007669"/>
    <property type="project" value="TreeGrafter"/>
</dbReference>
<evidence type="ECO:0000256" key="3">
    <source>
        <dbReference type="PROSITE-ProRule" id="PRU00221"/>
    </source>
</evidence>
<dbReference type="InterPro" id="IPR052803">
    <property type="entry name" value="Cilium-Associated_Jouberin"/>
</dbReference>
<keyword evidence="7" id="KW-1185">Reference proteome</keyword>
<dbReference type="InterPro" id="IPR036028">
    <property type="entry name" value="SH3-like_dom_sf"/>
</dbReference>
<keyword evidence="1 2" id="KW-0728">SH3 domain</keyword>
<dbReference type="SMART" id="SM00326">
    <property type="entry name" value="SH3"/>
    <property type="match status" value="1"/>
</dbReference>
<evidence type="ECO:0000313" key="7">
    <source>
        <dbReference type="Proteomes" id="UP000272942"/>
    </source>
</evidence>
<dbReference type="SUPFAM" id="SSF50044">
    <property type="entry name" value="SH3-domain"/>
    <property type="match status" value="1"/>
</dbReference>
<evidence type="ECO:0000313" key="8">
    <source>
        <dbReference type="WBParaSite" id="ECPE_0000329701-mRNA-1"/>
    </source>
</evidence>
<dbReference type="PROSITE" id="PS50082">
    <property type="entry name" value="WD_REPEATS_2"/>
    <property type="match status" value="2"/>
</dbReference>
<feature type="compositionally biased region" description="Basic residues" evidence="4">
    <location>
        <begin position="59"/>
        <end position="77"/>
    </location>
</feature>
<accession>A0A183A8K9</accession>
<dbReference type="InterPro" id="IPR001452">
    <property type="entry name" value="SH3_domain"/>
</dbReference>
<gene>
    <name evidence="6" type="ORF">ECPE_LOCUS3294</name>
</gene>
<dbReference type="Gene3D" id="2.30.30.40">
    <property type="entry name" value="SH3 Domains"/>
    <property type="match status" value="1"/>
</dbReference>
<dbReference type="Pfam" id="PF00018">
    <property type="entry name" value="SH3_1"/>
    <property type="match status" value="1"/>
</dbReference>
<evidence type="ECO:0000256" key="1">
    <source>
        <dbReference type="ARBA" id="ARBA00022443"/>
    </source>
</evidence>
<proteinExistence type="predicted"/>
<dbReference type="InterPro" id="IPR015943">
    <property type="entry name" value="WD40/YVTN_repeat-like_dom_sf"/>
</dbReference>
<feature type="repeat" description="WD" evidence="3">
    <location>
        <begin position="590"/>
        <end position="620"/>
    </location>
</feature>
<evidence type="ECO:0000256" key="2">
    <source>
        <dbReference type="PROSITE-ProRule" id="PRU00192"/>
    </source>
</evidence>
<dbReference type="Proteomes" id="UP000272942">
    <property type="component" value="Unassembled WGS sequence"/>
</dbReference>
<keyword evidence="3" id="KW-0853">WD repeat</keyword>
<dbReference type="SMART" id="SM00320">
    <property type="entry name" value="WD40"/>
    <property type="match status" value="5"/>
</dbReference>
<dbReference type="Pfam" id="PF00400">
    <property type="entry name" value="WD40"/>
    <property type="match status" value="3"/>
</dbReference>
<evidence type="ECO:0000256" key="4">
    <source>
        <dbReference type="SAM" id="MobiDB-lite"/>
    </source>
</evidence>
<feature type="region of interest" description="Disordered" evidence="4">
    <location>
        <begin position="1026"/>
        <end position="1099"/>
    </location>
</feature>
<organism evidence="8">
    <name type="scientific">Echinostoma caproni</name>
    <dbReference type="NCBI Taxonomy" id="27848"/>
    <lineage>
        <taxon>Eukaryota</taxon>
        <taxon>Metazoa</taxon>
        <taxon>Spiralia</taxon>
        <taxon>Lophotrochozoa</taxon>
        <taxon>Platyhelminthes</taxon>
        <taxon>Trematoda</taxon>
        <taxon>Digenea</taxon>
        <taxon>Plagiorchiida</taxon>
        <taxon>Echinostomata</taxon>
        <taxon>Echinostomatoidea</taxon>
        <taxon>Echinostomatidae</taxon>
        <taxon>Echinostoma</taxon>
    </lineage>
</organism>
<feature type="region of interest" description="Disordered" evidence="4">
    <location>
        <begin position="971"/>
        <end position="995"/>
    </location>
</feature>
<name>A0A183A8K9_9TREM</name>
<feature type="compositionally biased region" description="Polar residues" evidence="4">
    <location>
        <begin position="84"/>
        <end position="112"/>
    </location>
</feature>
<dbReference type="Gene3D" id="2.130.10.10">
    <property type="entry name" value="YVTN repeat-like/Quinoprotein amine dehydrogenase"/>
    <property type="match status" value="1"/>
</dbReference>
<reference evidence="8" key="1">
    <citation type="submission" date="2016-06" db="UniProtKB">
        <authorList>
            <consortium name="WormBaseParasite"/>
        </authorList>
    </citation>
    <scope>IDENTIFICATION</scope>
</reference>
<evidence type="ECO:0000259" key="5">
    <source>
        <dbReference type="PROSITE" id="PS50002"/>
    </source>
</evidence>
<dbReference type="PROSITE" id="PS50002">
    <property type="entry name" value="SH3"/>
    <property type="match status" value="1"/>
</dbReference>
<dbReference type="WBParaSite" id="ECPE_0000329701-mRNA-1">
    <property type="protein sequence ID" value="ECPE_0000329701-mRNA-1"/>
    <property type="gene ID" value="ECPE_0000329701"/>
</dbReference>
<feature type="domain" description="SH3" evidence="5">
    <location>
        <begin position="922"/>
        <end position="985"/>
    </location>
</feature>
<dbReference type="PANTHER" id="PTHR44499:SF1">
    <property type="entry name" value="JOUBERIN"/>
    <property type="match status" value="1"/>
</dbReference>
<feature type="compositionally biased region" description="Basic and acidic residues" evidence="4">
    <location>
        <begin position="984"/>
        <end position="995"/>
    </location>
</feature>
<dbReference type="InterPro" id="IPR001680">
    <property type="entry name" value="WD40_rpt"/>
</dbReference>
<feature type="compositionally biased region" description="Polar residues" evidence="4">
    <location>
        <begin position="1083"/>
        <end position="1099"/>
    </location>
</feature>
<evidence type="ECO:0000313" key="6">
    <source>
        <dbReference type="EMBL" id="VDP69052.1"/>
    </source>
</evidence>
<feature type="compositionally biased region" description="Polar residues" evidence="4">
    <location>
        <begin position="1044"/>
        <end position="1063"/>
    </location>
</feature>
<feature type="repeat" description="WD" evidence="3">
    <location>
        <begin position="624"/>
        <end position="665"/>
    </location>
</feature>
<dbReference type="OrthoDB" id="2096344at2759"/>
<sequence>MDNSSKEKQKRRKRGKKETTKSSGVDNDSFELEETDVTHVRPVEQATDENAQTVEIVKPKKRLKNKTTPRTPRKRKNMRDTDSADQTAISSGQDQTNNAQVETEQTNQATSITIHRSDALRVDPHIAYLMVRVHIMNERSGTYAKRSVVDEDSSEAHIQPVKSRAVRTGPGQFLLPIWEQTLVIPEPFSKIVSNRSTILNCEVEQQFASDVEITGHPLELLAWAFLRPLGADGHVNAGPRKQRLQLYEPITSGSCDPPCLRASLKRMWRAKHPTKAAPPPVDPVTRAGSDLMTCWRAGQSHRIKYPSTLYVSLNSLDIDNALKSQILTLKSIGMEKQSVTDVGSERDTELPRSLSFPSKHASLLYSLWKRELDQPCRVPNQLIGCGIPWALDEVDEFRGGKLALVSSGPRGPHGGAQCLRFAPNGLWLAYPLKARITSPSLQLTGHTRTVYAIEWAPCPVISELPPTNTVSGDHDSISVESWPLASASGDGTVRVWWISPGLLNGSQPGSKNRAAAHPASMVVSISETSAMPRTTTPVPSHGSIRAAITSHKGVLCAVLGHPGFVYSLAFRPLAGGTASVRVADPLRDRFAPQTSHLLATAGYDRSVRLWEIGSRRVELLIELGNAHQAHINSVTFGSKPEHLFSADAKGIICVWTPASSKRTTTQSNKLSRWNLAKRIMHEEFKDCIINHIEAHPTQPLLLVHTRDSNLIMIDLRSEFVAVRFHGSVNYHELIRSCISPCGTFVFSGSEDRNLYVWNALTGDQVACYRHLQLRGPITAISYHPTDNVFAFTVQDAEDAPLRVYAYDSKATALDLSVPQTEHQPTHENRKLSAEKQRLEHLCTVKQKWKRERIKVAFAKLDSVLEWRPTFTAIDEKVPPRFSTRGCPDGEAKSLDHSDPSKYLDPLSAAATAASASVSQSIPQPQQAVAMYDYRAERSDELTLRRGDRLHLLYRDTPKWWMARDMTSGPATRSLIREQSTSECPTERAKTSVEKSRLSAQRVAELMNQSVKRGSLQPPTIRVEECDITLSNNRGSRRLSGSNGTPSPSNLIMLSPRPTQSETGMTRRRGSRPLPLGKDLDEPNSVSNVSKSRTQDTGVNRGSPQIFLVLLTPPGNVFDLFTAMMVKKRVHWSRALSCSTRVGDCDDA</sequence>
<protein>
    <submittedName>
        <fullName evidence="8">SH3 domain-containing protein</fullName>
    </submittedName>
</protein>
<dbReference type="EMBL" id="UZAN01040269">
    <property type="protein sequence ID" value="VDP69052.1"/>
    <property type="molecule type" value="Genomic_DNA"/>
</dbReference>
<feature type="compositionally biased region" description="Low complexity" evidence="4">
    <location>
        <begin position="1029"/>
        <end position="1043"/>
    </location>
</feature>
<dbReference type="InterPro" id="IPR036322">
    <property type="entry name" value="WD40_repeat_dom_sf"/>
</dbReference>
<dbReference type="PANTHER" id="PTHR44499">
    <property type="entry name" value="JOUBERIN"/>
    <property type="match status" value="1"/>
</dbReference>
<dbReference type="AlphaFoldDB" id="A0A183A8K9"/>
<feature type="region of interest" description="Disordered" evidence="4">
    <location>
        <begin position="1"/>
        <end position="112"/>
    </location>
</feature>
<dbReference type="GO" id="GO:0044458">
    <property type="term" value="P:motile cilium assembly"/>
    <property type="evidence" value="ECO:0007669"/>
    <property type="project" value="TreeGrafter"/>
</dbReference>
<reference evidence="6 7" key="2">
    <citation type="submission" date="2018-11" db="EMBL/GenBank/DDBJ databases">
        <authorList>
            <consortium name="Pathogen Informatics"/>
        </authorList>
    </citation>
    <scope>NUCLEOTIDE SEQUENCE [LARGE SCALE GENOMIC DNA]</scope>
    <source>
        <strain evidence="6 7">Egypt</strain>
    </source>
</reference>